<reference evidence="9" key="1">
    <citation type="submission" date="2025-08" db="UniProtKB">
        <authorList>
            <consortium name="RefSeq"/>
        </authorList>
    </citation>
    <scope>IDENTIFICATION</scope>
    <source>
        <tissue evidence="9">Silk gland</tissue>
    </source>
</reference>
<dbReference type="OrthoDB" id="1856718at2759"/>
<feature type="transmembrane region" description="Helical" evidence="7">
    <location>
        <begin position="164"/>
        <end position="183"/>
    </location>
</feature>
<feature type="transmembrane region" description="Helical" evidence="7">
    <location>
        <begin position="363"/>
        <end position="385"/>
    </location>
</feature>
<evidence type="ECO:0000313" key="8">
    <source>
        <dbReference type="Proteomes" id="UP000504629"/>
    </source>
</evidence>
<keyword evidence="3" id="KW-0813">Transport</keyword>
<dbReference type="InterPro" id="IPR002259">
    <property type="entry name" value="Eqnu_transpt"/>
</dbReference>
<dbReference type="PANTHER" id="PTHR10332:SF80">
    <property type="entry name" value="EQUILIBRATIVE NUCLEOSIDE TRANSPORTER 2, ISOFORM A"/>
    <property type="match status" value="1"/>
</dbReference>
<proteinExistence type="inferred from homology"/>
<dbReference type="GO" id="GO:0005337">
    <property type="term" value="F:nucleoside transmembrane transporter activity"/>
    <property type="evidence" value="ECO:0007669"/>
    <property type="project" value="InterPro"/>
</dbReference>
<dbReference type="Pfam" id="PF01733">
    <property type="entry name" value="Nucleoside_tran"/>
    <property type="match status" value="1"/>
</dbReference>
<dbReference type="PRINTS" id="PR01130">
    <property type="entry name" value="DERENTRNSPRT"/>
</dbReference>
<evidence type="ECO:0000256" key="2">
    <source>
        <dbReference type="ARBA" id="ARBA00007965"/>
    </source>
</evidence>
<feature type="transmembrane region" description="Helical" evidence="7">
    <location>
        <begin position="132"/>
        <end position="152"/>
    </location>
</feature>
<feature type="transmembrane region" description="Helical" evidence="7">
    <location>
        <begin position="392"/>
        <end position="409"/>
    </location>
</feature>
<evidence type="ECO:0000256" key="1">
    <source>
        <dbReference type="ARBA" id="ARBA00004141"/>
    </source>
</evidence>
<sequence>MEMSHQGGAEAESLLRHDQRSAIVMPGQRTGPSRSTHYRTISWEDGEKAPFLRNEPVKLTPAWEATNLPNDTLNLKGIAMDLTPPKDKWNLIYLTLVLHGLGTLTAWNMFITAKAYFETYKLASEPALSENFLTYIGWASQIPNLLFSWFNIFFQLGGNLTTRIVWSLCIEVCIFVFTVILAMVDSTEWTLTFFGLTIASVFFLNAFNAVFQNSVYGLAAKLPPKYTGAVVLGSNICGTLVAILQWASDMFGNIRTSAIYYFIAGMFVLLICFDTYFALPLNRFYRYHDTLQERTMRVNPALAATDQNSSPNKRSIPYGTIFAQSWVQLYNIFVTFFVTLAIYPGLHSEIDPVTPGFLGKNFVSITCFITFNVTAMLGNITASLWQFPNKRWLALFTSLRFLFIPLYFVCNYKPLTRTLPVLVRADWAYWLIAVLFGWSSGHGSSLGMMYVSGTVSPEHASTAGMVGGAMLVTGIVSGITFSWLCPLVVTMDLWKSI</sequence>
<dbReference type="CTD" id="33921"/>
<dbReference type="PANTHER" id="PTHR10332">
    <property type="entry name" value="EQUILIBRATIVE NUCLEOSIDE TRANSPORTER"/>
    <property type="match status" value="1"/>
</dbReference>
<evidence type="ECO:0000256" key="5">
    <source>
        <dbReference type="ARBA" id="ARBA00022989"/>
    </source>
</evidence>
<dbReference type="PIRSF" id="PIRSF016379">
    <property type="entry name" value="ENT"/>
    <property type="match status" value="1"/>
</dbReference>
<feature type="transmembrane region" description="Helical" evidence="7">
    <location>
        <begin position="321"/>
        <end position="343"/>
    </location>
</feature>
<gene>
    <name evidence="9" type="primary">LOC114241514</name>
</gene>
<keyword evidence="4 7" id="KW-0812">Transmembrane</keyword>
<protein>
    <submittedName>
        <fullName evidence="9">Equilibrative nucleoside transporter 2 isoform X1</fullName>
    </submittedName>
</protein>
<dbReference type="AlphaFoldDB" id="A0A6J2JFV1"/>
<dbReference type="RefSeq" id="XP_028028163.1">
    <property type="nucleotide sequence ID" value="XM_028172362.1"/>
</dbReference>
<evidence type="ECO:0000256" key="6">
    <source>
        <dbReference type="ARBA" id="ARBA00023136"/>
    </source>
</evidence>
<comment type="subcellular location">
    <subcellularLocation>
        <location evidence="1">Membrane</location>
        <topology evidence="1">Multi-pass membrane protein</topology>
    </subcellularLocation>
</comment>
<feature type="transmembrane region" description="Helical" evidence="7">
    <location>
        <begin position="429"/>
        <end position="451"/>
    </location>
</feature>
<evidence type="ECO:0000256" key="3">
    <source>
        <dbReference type="ARBA" id="ARBA00022448"/>
    </source>
</evidence>
<comment type="similarity">
    <text evidence="2">Belongs to the SLC29A/ENT transporter (TC 2.A.57) family.</text>
</comment>
<evidence type="ECO:0000256" key="7">
    <source>
        <dbReference type="SAM" id="Phobius"/>
    </source>
</evidence>
<evidence type="ECO:0000256" key="4">
    <source>
        <dbReference type="ARBA" id="ARBA00022692"/>
    </source>
</evidence>
<feature type="transmembrane region" description="Helical" evidence="7">
    <location>
        <begin position="228"/>
        <end position="247"/>
    </location>
</feature>
<name>A0A6J2JFV1_BOMMA</name>
<keyword evidence="8" id="KW-1185">Reference proteome</keyword>
<keyword evidence="6 7" id="KW-0472">Membrane</keyword>
<keyword evidence="5 7" id="KW-1133">Transmembrane helix</keyword>
<feature type="transmembrane region" description="Helical" evidence="7">
    <location>
        <begin position="463"/>
        <end position="484"/>
    </location>
</feature>
<feature type="transmembrane region" description="Helical" evidence="7">
    <location>
        <begin position="91"/>
        <end position="112"/>
    </location>
</feature>
<evidence type="ECO:0000313" key="9">
    <source>
        <dbReference type="RefSeq" id="XP_028028163.1"/>
    </source>
</evidence>
<feature type="transmembrane region" description="Helical" evidence="7">
    <location>
        <begin position="189"/>
        <end position="207"/>
    </location>
</feature>
<feature type="transmembrane region" description="Helical" evidence="7">
    <location>
        <begin position="259"/>
        <end position="279"/>
    </location>
</feature>
<accession>A0A6J2JFV1</accession>
<dbReference type="KEGG" id="bman:114241514"/>
<dbReference type="GO" id="GO:0005886">
    <property type="term" value="C:plasma membrane"/>
    <property type="evidence" value="ECO:0007669"/>
    <property type="project" value="TreeGrafter"/>
</dbReference>
<organism evidence="8 9">
    <name type="scientific">Bombyx mandarina</name>
    <name type="common">Wild silk moth</name>
    <name type="synonym">Wild silkworm</name>
    <dbReference type="NCBI Taxonomy" id="7092"/>
    <lineage>
        <taxon>Eukaryota</taxon>
        <taxon>Metazoa</taxon>
        <taxon>Ecdysozoa</taxon>
        <taxon>Arthropoda</taxon>
        <taxon>Hexapoda</taxon>
        <taxon>Insecta</taxon>
        <taxon>Pterygota</taxon>
        <taxon>Neoptera</taxon>
        <taxon>Endopterygota</taxon>
        <taxon>Lepidoptera</taxon>
        <taxon>Glossata</taxon>
        <taxon>Ditrysia</taxon>
        <taxon>Bombycoidea</taxon>
        <taxon>Bombycidae</taxon>
        <taxon>Bombycinae</taxon>
        <taxon>Bombyx</taxon>
    </lineage>
</organism>
<dbReference type="GeneID" id="114241514"/>
<dbReference type="Proteomes" id="UP000504629">
    <property type="component" value="Unplaced"/>
</dbReference>